<dbReference type="InterPro" id="IPR001611">
    <property type="entry name" value="Leu-rich_rpt"/>
</dbReference>
<keyword evidence="5" id="KW-0675">Receptor</keyword>
<evidence type="ECO:0000256" key="4">
    <source>
        <dbReference type="SAM" id="Phobius"/>
    </source>
</evidence>
<accession>A0A438ENG2</accession>
<proteinExistence type="inferred from homology"/>
<evidence type="ECO:0000313" key="5">
    <source>
        <dbReference type="EMBL" id="RVW49165.1"/>
    </source>
</evidence>
<protein>
    <submittedName>
        <fullName evidence="5">Receptor like protein 42</fullName>
    </submittedName>
</protein>
<keyword evidence="4" id="KW-0812">Transmembrane</keyword>
<comment type="similarity">
    <text evidence="1">Belongs to the RLP family.</text>
</comment>
<keyword evidence="3" id="KW-0677">Repeat</keyword>
<dbReference type="SUPFAM" id="SSF52058">
    <property type="entry name" value="L domain-like"/>
    <property type="match status" value="1"/>
</dbReference>
<reference evidence="5 6" key="1">
    <citation type="journal article" date="2018" name="PLoS Genet.">
        <title>Population sequencing reveals clonal diversity and ancestral inbreeding in the grapevine cultivar Chardonnay.</title>
        <authorList>
            <person name="Roach M.J."/>
            <person name="Johnson D.L."/>
            <person name="Bohlmann J."/>
            <person name="van Vuuren H.J."/>
            <person name="Jones S.J."/>
            <person name="Pretorius I.S."/>
            <person name="Schmidt S.A."/>
            <person name="Borneman A.R."/>
        </authorList>
    </citation>
    <scope>NUCLEOTIDE SEQUENCE [LARGE SCALE GENOMIC DNA]</scope>
    <source>
        <strain evidence="6">cv. Chardonnay</strain>
        <tissue evidence="5">Leaf</tissue>
    </source>
</reference>
<dbReference type="EMBL" id="QGNW01001231">
    <property type="protein sequence ID" value="RVW49165.1"/>
    <property type="molecule type" value="Genomic_DNA"/>
</dbReference>
<name>A0A438ENG2_VITVI</name>
<evidence type="ECO:0000256" key="2">
    <source>
        <dbReference type="ARBA" id="ARBA00022614"/>
    </source>
</evidence>
<dbReference type="InterPro" id="IPR051502">
    <property type="entry name" value="RLP_Defense_Trigger"/>
</dbReference>
<dbReference type="InterPro" id="IPR032675">
    <property type="entry name" value="LRR_dom_sf"/>
</dbReference>
<keyword evidence="2" id="KW-0433">Leucine-rich repeat</keyword>
<comment type="caution">
    <text evidence="5">The sequence shown here is derived from an EMBL/GenBank/DDBJ whole genome shotgun (WGS) entry which is preliminary data.</text>
</comment>
<dbReference type="PANTHER" id="PTHR48062">
    <property type="entry name" value="RECEPTOR-LIKE PROTEIN 14"/>
    <property type="match status" value="1"/>
</dbReference>
<dbReference type="AlphaFoldDB" id="A0A438ENG2"/>
<keyword evidence="4" id="KW-0472">Membrane</keyword>
<evidence type="ECO:0000256" key="1">
    <source>
        <dbReference type="ARBA" id="ARBA00009592"/>
    </source>
</evidence>
<gene>
    <name evidence="5" type="primary">RLP42_29</name>
    <name evidence="5" type="ORF">CK203_087499</name>
</gene>
<dbReference type="Gene3D" id="3.80.10.10">
    <property type="entry name" value="Ribonuclease Inhibitor"/>
    <property type="match status" value="1"/>
</dbReference>
<organism evidence="5 6">
    <name type="scientific">Vitis vinifera</name>
    <name type="common">Grape</name>
    <dbReference type="NCBI Taxonomy" id="29760"/>
    <lineage>
        <taxon>Eukaryota</taxon>
        <taxon>Viridiplantae</taxon>
        <taxon>Streptophyta</taxon>
        <taxon>Embryophyta</taxon>
        <taxon>Tracheophyta</taxon>
        <taxon>Spermatophyta</taxon>
        <taxon>Magnoliopsida</taxon>
        <taxon>eudicotyledons</taxon>
        <taxon>Gunneridae</taxon>
        <taxon>Pentapetalae</taxon>
        <taxon>rosids</taxon>
        <taxon>Vitales</taxon>
        <taxon>Vitaceae</taxon>
        <taxon>Viteae</taxon>
        <taxon>Vitis</taxon>
    </lineage>
</organism>
<feature type="transmembrane region" description="Helical" evidence="4">
    <location>
        <begin position="481"/>
        <end position="503"/>
    </location>
</feature>
<keyword evidence="4" id="KW-1133">Transmembrane helix</keyword>
<sequence length="527" mass="59751">MYLQYERWRSDLEFRTVIREKEEKREKCRFFSSCPDSSNVRSRFVRGPIELKFEGEGSFSFTPLLNNSQLVVFDLVNYNKTLKVEIENPTWFPPFHLEVFRLSNCSLSTPTKAVPSFLLNQHELQMLDLSHSGMTGKVPTWLLVNNTALEFLSIGSNILTVLLICNLTRPISTWFYLISPPISSTERFHLTSVLSSEFACLNMSGNALQGYIPPSVDKMEELRSLDLSFNNFSGPLPRSLFMGEISEGLLESSSLELLDISNNSFSGVIPDWIGNFSLLTSLVLSRNSLEDYHIGRKGAREDKFGNVDYVWAANLSLSTYSYEEELSRFRFLFGVGDAESDEGDVVEFISKSRSESYAGSILHFMSGMDLSDNKLTGPIPREMGYLSGIHTINLSHNHFSGPIPETFSNLKEVESLDISYNELTGKTPEMKFQFMTFDQSIMRENPLLCGLPLERSCTPTGPPPATPPTSEKEEIGLWKAIFLWSFVGSYGVAFLGIAAFLYLSSYYRELLFDFIEAHVSFLRLRTW</sequence>
<evidence type="ECO:0000313" key="6">
    <source>
        <dbReference type="Proteomes" id="UP000288805"/>
    </source>
</evidence>
<evidence type="ECO:0000256" key="3">
    <source>
        <dbReference type="ARBA" id="ARBA00022737"/>
    </source>
</evidence>
<dbReference type="PANTHER" id="PTHR48062:SF21">
    <property type="entry name" value="RECEPTOR-LIKE PROTEIN 12"/>
    <property type="match status" value="1"/>
</dbReference>
<dbReference type="Pfam" id="PF00560">
    <property type="entry name" value="LRR_1"/>
    <property type="match status" value="3"/>
</dbReference>
<dbReference type="Proteomes" id="UP000288805">
    <property type="component" value="Unassembled WGS sequence"/>
</dbReference>